<dbReference type="FunFam" id="3.40.225.10:FF:000008">
    <property type="entry name" value="Sugar aldolase"/>
    <property type="match status" value="1"/>
</dbReference>
<keyword evidence="4" id="KW-0862">Zinc</keyword>
<reference evidence="13 14" key="1">
    <citation type="submission" date="2019-12" db="EMBL/GenBank/DDBJ databases">
        <authorList>
            <person name="Reyes-Prieto M."/>
        </authorList>
    </citation>
    <scope>NUCLEOTIDE SEQUENCE [LARGE SCALE GENOMIC DNA]</scope>
    <source>
        <strain evidence="13">HF14-78462</strain>
    </source>
</reference>
<dbReference type="InterPro" id="IPR050197">
    <property type="entry name" value="Aldolase_class_II_sugar_metab"/>
</dbReference>
<dbReference type="AlphaFoldDB" id="A0A5S9PBK7"/>
<comment type="function">
    <text evidence="7">Catalyzes the decarboxylation of 3-oxo-tetronate 4-phosphate to dihydroxyacetone phosphate (DHAP) and CO(2).</text>
</comment>
<keyword evidence="5 13" id="KW-0456">Lyase</keyword>
<sequence length="221" mass="24406">MSEKAARQSLVRLSRTLFERGYSVGSAGNISVAIEDGLLITPTNACLGFLEEERICKLDHQGRHLSGDLPSKEIFLHRAFYATRPSTGAVVHLHSTYATVLSCLPDIDPENCIAPLTPYVVMRVGKVRLLPYVRPGDPAMGEMIRELEGRHAAVLLANHGSVVAGKDLESAVYAAEELEETAKLLFLLQDRQPRLLTPEQVDELVRRNPLNARSRTDEPRG</sequence>
<dbReference type="PANTHER" id="PTHR22789">
    <property type="entry name" value="FUCULOSE PHOSPHATE ALDOLASE"/>
    <property type="match status" value="1"/>
</dbReference>
<dbReference type="InterPro" id="IPR036409">
    <property type="entry name" value="Aldolase_II/adducin_N_sf"/>
</dbReference>
<dbReference type="GO" id="GO:0005829">
    <property type="term" value="C:cytosol"/>
    <property type="evidence" value="ECO:0007669"/>
    <property type="project" value="TreeGrafter"/>
</dbReference>
<dbReference type="EC" id="4.1.1.104" evidence="8"/>
<dbReference type="NCBIfam" id="NF043034">
    <property type="entry name" value="OxoTetrPhDc"/>
    <property type="match status" value="1"/>
</dbReference>
<evidence type="ECO:0000313" key="13">
    <source>
        <dbReference type="EMBL" id="CAA0101079.1"/>
    </source>
</evidence>
<evidence type="ECO:0000256" key="4">
    <source>
        <dbReference type="ARBA" id="ARBA00022833"/>
    </source>
</evidence>
<keyword evidence="3" id="KW-0479">Metal-binding</keyword>
<keyword evidence="14" id="KW-1185">Reference proteome</keyword>
<dbReference type="InterPro" id="IPR001303">
    <property type="entry name" value="Aldolase_II/adducin_N"/>
</dbReference>
<proteinExistence type="inferred from homology"/>
<evidence type="ECO:0000256" key="5">
    <source>
        <dbReference type="ARBA" id="ARBA00023239"/>
    </source>
</evidence>
<dbReference type="InterPro" id="IPR050013">
    <property type="entry name" value="OtnC"/>
</dbReference>
<evidence type="ECO:0000259" key="12">
    <source>
        <dbReference type="SMART" id="SM01007"/>
    </source>
</evidence>
<comment type="catalytic activity">
    <reaction evidence="10">
        <text>3-dehydro-4-O-phospho-D-erythronate + H(+) = dihydroxyacetone phosphate + CO2</text>
        <dbReference type="Rhea" id="RHEA:52416"/>
        <dbReference type="ChEBI" id="CHEBI:15378"/>
        <dbReference type="ChEBI" id="CHEBI:16526"/>
        <dbReference type="ChEBI" id="CHEBI:57642"/>
        <dbReference type="ChEBI" id="CHEBI:136593"/>
        <dbReference type="EC" id="4.1.1.104"/>
    </reaction>
</comment>
<dbReference type="Proteomes" id="UP000433050">
    <property type="component" value="Unassembled WGS sequence"/>
</dbReference>
<gene>
    <name evidence="13" type="primary">otnC_2</name>
    <name evidence="13" type="ORF">STARVERO_02705</name>
</gene>
<dbReference type="GO" id="GO:0046872">
    <property type="term" value="F:metal ion binding"/>
    <property type="evidence" value="ECO:0007669"/>
    <property type="project" value="UniProtKB-KW"/>
</dbReference>
<dbReference type="Gene3D" id="3.40.225.10">
    <property type="entry name" value="Class II aldolase/adducin N-terminal domain"/>
    <property type="match status" value="1"/>
</dbReference>
<evidence type="ECO:0000256" key="10">
    <source>
        <dbReference type="ARBA" id="ARBA00047520"/>
    </source>
</evidence>
<comment type="similarity">
    <text evidence="2">Belongs to the aldolase class II family. AraD/FucA subfamily.</text>
</comment>
<organism evidence="13 14">
    <name type="scientific">Starkeya nomas</name>
    <dbReference type="NCBI Taxonomy" id="2666134"/>
    <lineage>
        <taxon>Bacteria</taxon>
        <taxon>Pseudomonadati</taxon>
        <taxon>Pseudomonadota</taxon>
        <taxon>Alphaproteobacteria</taxon>
        <taxon>Hyphomicrobiales</taxon>
        <taxon>Xanthobacteraceae</taxon>
        <taxon>Starkeya</taxon>
    </lineage>
</organism>
<dbReference type="SMART" id="SM01007">
    <property type="entry name" value="Aldolase_II"/>
    <property type="match status" value="1"/>
</dbReference>
<evidence type="ECO:0000256" key="6">
    <source>
        <dbReference type="ARBA" id="ARBA00023277"/>
    </source>
</evidence>
<evidence type="ECO:0000256" key="11">
    <source>
        <dbReference type="ARBA" id="ARBA00048603"/>
    </source>
</evidence>
<dbReference type="GO" id="GO:0016832">
    <property type="term" value="F:aldehyde-lyase activity"/>
    <property type="evidence" value="ECO:0007669"/>
    <property type="project" value="InterPro"/>
</dbReference>
<dbReference type="SUPFAM" id="SSF53639">
    <property type="entry name" value="AraD/HMP-PK domain-like"/>
    <property type="match status" value="1"/>
</dbReference>
<dbReference type="RefSeq" id="WP_159599409.1">
    <property type="nucleotide sequence ID" value="NZ_CACSAS010000001.1"/>
</dbReference>
<feature type="domain" description="Class II aldolase/adducin N-terminal" evidence="12">
    <location>
        <begin position="8"/>
        <end position="186"/>
    </location>
</feature>
<evidence type="ECO:0000256" key="7">
    <source>
        <dbReference type="ARBA" id="ARBA00044745"/>
    </source>
</evidence>
<evidence type="ECO:0000256" key="8">
    <source>
        <dbReference type="ARBA" id="ARBA00044772"/>
    </source>
</evidence>
<comment type="catalytic activity">
    <reaction evidence="11">
        <text>3-dehydro-4-O-phospho-L-erythronate + H(+) = dihydroxyacetone phosphate + CO2</text>
        <dbReference type="Rhea" id="RHEA:52404"/>
        <dbReference type="ChEBI" id="CHEBI:15378"/>
        <dbReference type="ChEBI" id="CHEBI:16526"/>
        <dbReference type="ChEBI" id="CHEBI:57642"/>
        <dbReference type="ChEBI" id="CHEBI:136592"/>
        <dbReference type="EC" id="4.1.1.104"/>
    </reaction>
</comment>
<dbReference type="PANTHER" id="PTHR22789:SF0">
    <property type="entry name" value="3-OXO-TETRONATE 4-PHOSPHATE DECARBOXYLASE-RELATED"/>
    <property type="match status" value="1"/>
</dbReference>
<evidence type="ECO:0000256" key="1">
    <source>
        <dbReference type="ARBA" id="ARBA00001947"/>
    </source>
</evidence>
<dbReference type="NCBIfam" id="NF006000">
    <property type="entry name" value="PRK08130.1"/>
    <property type="match status" value="1"/>
</dbReference>
<evidence type="ECO:0000256" key="9">
    <source>
        <dbReference type="ARBA" id="ARBA00044803"/>
    </source>
</evidence>
<evidence type="ECO:0000256" key="2">
    <source>
        <dbReference type="ARBA" id="ARBA00010037"/>
    </source>
</evidence>
<protein>
    <recommendedName>
        <fullName evidence="9">3-oxo-tetronate 4-phosphate decarboxylase</fullName>
        <ecNumber evidence="8">4.1.1.104</ecNumber>
    </recommendedName>
</protein>
<dbReference type="EMBL" id="CACSAS010000001">
    <property type="protein sequence ID" value="CAA0101079.1"/>
    <property type="molecule type" value="Genomic_DNA"/>
</dbReference>
<keyword evidence="6" id="KW-0119">Carbohydrate metabolism</keyword>
<evidence type="ECO:0000256" key="3">
    <source>
        <dbReference type="ARBA" id="ARBA00022723"/>
    </source>
</evidence>
<name>A0A5S9PBK7_9HYPH</name>
<comment type="cofactor">
    <cofactor evidence="1">
        <name>Zn(2+)</name>
        <dbReference type="ChEBI" id="CHEBI:29105"/>
    </cofactor>
</comment>
<dbReference type="Pfam" id="PF00596">
    <property type="entry name" value="Aldolase_II"/>
    <property type="match status" value="1"/>
</dbReference>
<dbReference type="GO" id="GO:0019323">
    <property type="term" value="P:pentose catabolic process"/>
    <property type="evidence" value="ECO:0007669"/>
    <property type="project" value="InterPro"/>
</dbReference>
<accession>A0A5S9PBK7</accession>
<evidence type="ECO:0000313" key="14">
    <source>
        <dbReference type="Proteomes" id="UP000433050"/>
    </source>
</evidence>